<dbReference type="InterPro" id="IPR017996">
    <property type="entry name" value="MRJP/yellow-related"/>
</dbReference>
<comment type="caution">
    <text evidence="4">The sequence shown here is derived from an EMBL/GenBank/DDBJ whole genome shotgun (WGS) entry which is preliminary data.</text>
</comment>
<comment type="similarity">
    <text evidence="2">Belongs to the major royal jelly protein family.</text>
</comment>
<dbReference type="SUPFAM" id="SSF63829">
    <property type="entry name" value="Calcium-dependent phosphotriesterase"/>
    <property type="match status" value="1"/>
</dbReference>
<keyword evidence="5" id="KW-1185">Reference proteome</keyword>
<evidence type="ECO:0000313" key="5">
    <source>
        <dbReference type="Proteomes" id="UP000092993"/>
    </source>
</evidence>
<organism evidence="4 5">
    <name type="scientific">Grifola frondosa</name>
    <name type="common">Maitake</name>
    <name type="synonym">Polyporus frondosus</name>
    <dbReference type="NCBI Taxonomy" id="5627"/>
    <lineage>
        <taxon>Eukaryota</taxon>
        <taxon>Fungi</taxon>
        <taxon>Dikarya</taxon>
        <taxon>Basidiomycota</taxon>
        <taxon>Agaricomycotina</taxon>
        <taxon>Agaricomycetes</taxon>
        <taxon>Polyporales</taxon>
        <taxon>Grifolaceae</taxon>
        <taxon>Grifola</taxon>
    </lineage>
</organism>
<evidence type="ECO:0000256" key="3">
    <source>
        <dbReference type="ARBA" id="ARBA00022525"/>
    </source>
</evidence>
<dbReference type="InterPro" id="IPR011042">
    <property type="entry name" value="6-blade_b-propeller_TolB-like"/>
</dbReference>
<evidence type="ECO:0000256" key="1">
    <source>
        <dbReference type="ARBA" id="ARBA00004613"/>
    </source>
</evidence>
<accession>A0A1C7MN54</accession>
<dbReference type="PANTHER" id="PTHR10009:SF18">
    <property type="entry name" value="PROTEIN YELLOW-LIKE PROTEIN"/>
    <property type="match status" value="1"/>
</dbReference>
<dbReference type="OrthoDB" id="7776143at2759"/>
<dbReference type="Gene3D" id="2.120.10.30">
    <property type="entry name" value="TolB, C-terminal domain"/>
    <property type="match status" value="1"/>
</dbReference>
<evidence type="ECO:0000313" key="4">
    <source>
        <dbReference type="EMBL" id="OBZ78087.1"/>
    </source>
</evidence>
<dbReference type="OMA" id="HDPRILW"/>
<name>A0A1C7MN54_GRIFR</name>
<dbReference type="Pfam" id="PF03022">
    <property type="entry name" value="MRJP"/>
    <property type="match status" value="1"/>
</dbReference>
<sequence length="492" mass="53975">MGVLSVCRTPWSSSEYERRTMLEPALSSRVTDMWTWWEELQLITFWNTMRSLLPVFCLWAVVVVAQTSTSVFDFPEYPPPLTPPPNETLANSVAPLPANETSNDPALARAEIHFDTGKFGPQIELVHAFFNFWPTGVGVSSNGRIFTCFPRGNETFTLAETSSTTTEVAFPNEDFNTPPSFANDTNPGFSIATDNYSTSRLVGDGQDRVWALDTGRPRINGSILLAAVPGGPKLVGFDLNGTTFASFTFPDSVVFADSSLNDVRFDLRGGGFAYMTDSSPQRAGIVVLDLSTGESWRHLDGHPAVSVVSGFVPVYNGGEESADHFVPRSYFVVATYLHPPIVPNAITDFNRFAADGIALSPDGAFLYVTPLSSRRLWRVPTSVLKVQPSSTNPDATILAQQAGFIYLTAPEHNSMNRFNPSTGRVEPFIRDPALQWPDTVSVVSLKSGGNFAYFTANQLWLSPDYQNGTDLRTKPYAMFRVPLEGGKATQMD</sequence>
<gene>
    <name evidence="4" type="ORF">A0H81_02345</name>
</gene>
<dbReference type="Proteomes" id="UP000092993">
    <property type="component" value="Unassembled WGS sequence"/>
</dbReference>
<proteinExistence type="inferred from homology"/>
<dbReference type="GO" id="GO:0005576">
    <property type="term" value="C:extracellular region"/>
    <property type="evidence" value="ECO:0007669"/>
    <property type="project" value="UniProtKB-SubCell"/>
</dbReference>
<dbReference type="PANTHER" id="PTHR10009">
    <property type="entry name" value="PROTEIN YELLOW-RELATED"/>
    <property type="match status" value="1"/>
</dbReference>
<dbReference type="EMBL" id="LUGG01000002">
    <property type="protein sequence ID" value="OBZ78087.1"/>
    <property type="molecule type" value="Genomic_DNA"/>
</dbReference>
<dbReference type="STRING" id="5627.A0A1C7MN54"/>
<protein>
    <submittedName>
        <fullName evidence="4">Uncharacterized protein</fullName>
    </submittedName>
</protein>
<dbReference type="AlphaFoldDB" id="A0A1C7MN54"/>
<keyword evidence="3" id="KW-0964">Secreted</keyword>
<comment type="subcellular location">
    <subcellularLocation>
        <location evidence="1">Secreted</location>
    </subcellularLocation>
</comment>
<evidence type="ECO:0000256" key="2">
    <source>
        <dbReference type="ARBA" id="ARBA00009127"/>
    </source>
</evidence>
<reference evidence="4 5" key="1">
    <citation type="submission" date="2016-03" db="EMBL/GenBank/DDBJ databases">
        <title>Whole genome sequencing of Grifola frondosa 9006-11.</title>
        <authorList>
            <person name="Min B."/>
            <person name="Park H."/>
            <person name="Kim J.-G."/>
            <person name="Cho H."/>
            <person name="Oh Y.-L."/>
            <person name="Kong W.-S."/>
            <person name="Choi I.-G."/>
        </authorList>
    </citation>
    <scope>NUCLEOTIDE SEQUENCE [LARGE SCALE GENOMIC DNA]</scope>
    <source>
        <strain evidence="4 5">9006-11</strain>
    </source>
</reference>